<dbReference type="PANTHER" id="PTHR43649">
    <property type="entry name" value="ARABINOSE-BINDING PROTEIN-RELATED"/>
    <property type="match status" value="1"/>
</dbReference>
<dbReference type="Proteomes" id="UP000094869">
    <property type="component" value="Unassembled WGS sequence"/>
</dbReference>
<evidence type="ECO:0000256" key="5">
    <source>
        <dbReference type="ARBA" id="ARBA00023288"/>
    </source>
</evidence>
<keyword evidence="3" id="KW-0472">Membrane</keyword>
<dbReference type="EMBL" id="MEHA01000018">
    <property type="protein sequence ID" value="ODR47960.1"/>
    <property type="molecule type" value="Genomic_DNA"/>
</dbReference>
<evidence type="ECO:0000256" key="4">
    <source>
        <dbReference type="ARBA" id="ARBA00023139"/>
    </source>
</evidence>
<comment type="caution">
    <text evidence="6">The sequence shown here is derived from an EMBL/GenBank/DDBJ whole genome shotgun (WGS) entry which is preliminary data.</text>
</comment>
<accession>A0A1E3UD71</accession>
<reference evidence="6 8" key="2">
    <citation type="submission" date="2016-08" db="EMBL/GenBank/DDBJ databases">
        <authorList>
            <person name="Seilhamer J.J."/>
        </authorList>
    </citation>
    <scope>NUCLEOTIDE SEQUENCE [LARGE SCALE GENOMIC DNA]</scope>
    <source>
        <strain evidence="6 8">NML150140-1</strain>
    </source>
</reference>
<proteinExistence type="predicted"/>
<dbReference type="InterPro" id="IPR006059">
    <property type="entry name" value="SBP"/>
</dbReference>
<protein>
    <recommendedName>
        <fullName evidence="10">Multiple sugar-binding protein</fullName>
    </recommendedName>
</protein>
<evidence type="ECO:0000256" key="3">
    <source>
        <dbReference type="ARBA" id="ARBA00023136"/>
    </source>
</evidence>
<evidence type="ECO:0000313" key="8">
    <source>
        <dbReference type="Proteomes" id="UP000094271"/>
    </source>
</evidence>
<dbReference type="InterPro" id="IPR050490">
    <property type="entry name" value="Bact_solute-bd_prot1"/>
</dbReference>
<dbReference type="Proteomes" id="UP000094271">
    <property type="component" value="Unassembled WGS sequence"/>
</dbReference>
<reference evidence="7 9" key="1">
    <citation type="submission" date="2016-08" db="EMBL/GenBank/DDBJ databases">
        <title>Characterization of Isolates of Eisenbergiella tayi Derived from Blood Cultures, Using Whole Genome Sequencing.</title>
        <authorList>
            <person name="Bernier A.-M."/>
            <person name="Burdz T."/>
            <person name="Wiebe D."/>
            <person name="Bernard K."/>
        </authorList>
    </citation>
    <scope>NUCLEOTIDE SEQUENCE [LARGE SCALE GENOMIC DNA]</scope>
    <source>
        <strain evidence="7 9">NML120146</strain>
    </source>
</reference>
<keyword evidence="5" id="KW-0449">Lipoprotein</keyword>
<gene>
    <name evidence="6" type="ORF">BEI59_21570</name>
    <name evidence="7" type="ORF">BEI63_06120</name>
</gene>
<evidence type="ECO:0008006" key="10">
    <source>
        <dbReference type="Google" id="ProtNLM"/>
    </source>
</evidence>
<dbReference type="PANTHER" id="PTHR43649:SF33">
    <property type="entry name" value="POLYGALACTURONAN_RHAMNOGALACTURONAN-BINDING PROTEIN YTCQ"/>
    <property type="match status" value="1"/>
</dbReference>
<evidence type="ECO:0000256" key="2">
    <source>
        <dbReference type="ARBA" id="ARBA00022729"/>
    </source>
</evidence>
<evidence type="ECO:0000313" key="9">
    <source>
        <dbReference type="Proteomes" id="UP000094869"/>
    </source>
</evidence>
<evidence type="ECO:0000256" key="1">
    <source>
        <dbReference type="ARBA" id="ARBA00022475"/>
    </source>
</evidence>
<evidence type="ECO:0000313" key="7">
    <source>
        <dbReference type="EMBL" id="ODR59732.1"/>
    </source>
</evidence>
<dbReference type="Gene3D" id="3.40.190.10">
    <property type="entry name" value="Periplasmic binding protein-like II"/>
    <property type="match status" value="2"/>
</dbReference>
<keyword evidence="2" id="KW-0732">Signal</keyword>
<dbReference type="AlphaFoldDB" id="A0A1E3UD71"/>
<keyword evidence="1" id="KW-1003">Cell membrane</keyword>
<dbReference type="SUPFAM" id="SSF53850">
    <property type="entry name" value="Periplasmic binding protein-like II"/>
    <property type="match status" value="1"/>
</dbReference>
<evidence type="ECO:0000313" key="6">
    <source>
        <dbReference type="EMBL" id="ODR47960.1"/>
    </source>
</evidence>
<organism evidence="6 8">
    <name type="scientific">Eisenbergiella tayi</name>
    <dbReference type="NCBI Taxonomy" id="1432052"/>
    <lineage>
        <taxon>Bacteria</taxon>
        <taxon>Bacillati</taxon>
        <taxon>Bacillota</taxon>
        <taxon>Clostridia</taxon>
        <taxon>Lachnospirales</taxon>
        <taxon>Lachnospiraceae</taxon>
        <taxon>Eisenbergiella</taxon>
    </lineage>
</organism>
<dbReference type="Pfam" id="PF01547">
    <property type="entry name" value="SBP_bac_1"/>
    <property type="match status" value="1"/>
</dbReference>
<dbReference type="EMBL" id="MEHD01000014">
    <property type="protein sequence ID" value="ODR59732.1"/>
    <property type="molecule type" value="Genomic_DNA"/>
</dbReference>
<keyword evidence="9" id="KW-1185">Reference proteome</keyword>
<name>A0A1E3UD71_9FIRM</name>
<keyword evidence="4" id="KW-0564">Palmitate</keyword>
<sequence>MVELTNGRKDGFMKKAGIMIILLLTAGLLGCGNAADMETAGDRNGNIEATAAETADSGGSMGKVHVEFLQGKPESVDAYEKVINLFEQENQDIDVEQVNLPDTYTVLTTRLSSEEYPDLFNHFPLRPDFEVLAQSGQILELTGDDYLNHVNPSILEMSKTEEGKIYALPLTINTMGVYLNKELLDTYGLPIPETYEELIALLEKTADKEDGKFLFACKDTWTLWQMMDRLLGQLYMNSENDFAADFAAIGSGEKRAEDIPEIVRAAQQMLELFSFSQDDPFGTSFPQMCDDFANGRGIAFFQGTWAYPNIKKVNPDLEFLFIPMPAEEGQKSYLSMNIDIGLCIPEGSKNIDGAKEFLEFISAPENAQVFNDADGSMSCITGVKNTISEFEDAYQMIDRGDVYEMMSNMWPVNYNTTLMDYISAMLLNEDLEGYLKDVNMITPDFYK</sequence>
<dbReference type="RefSeq" id="WP_069411430.1">
    <property type="nucleotide sequence ID" value="NZ_JAQCZP010000020.1"/>
</dbReference>